<evidence type="ECO:0000256" key="2">
    <source>
        <dbReference type="ARBA" id="ARBA00006730"/>
    </source>
</evidence>
<feature type="binding site" evidence="9">
    <location>
        <position position="266"/>
    </location>
    <ligand>
        <name>D-dopa</name>
        <dbReference type="ChEBI" id="CHEBI:149689"/>
    </ligand>
</feature>
<organism evidence="11 12">
    <name type="scientific">Actinokineospora auranticolor</name>
    <dbReference type="NCBI Taxonomy" id="155976"/>
    <lineage>
        <taxon>Bacteria</taxon>
        <taxon>Bacillati</taxon>
        <taxon>Actinomycetota</taxon>
        <taxon>Actinomycetes</taxon>
        <taxon>Pseudonocardiales</taxon>
        <taxon>Pseudonocardiaceae</taxon>
        <taxon>Actinokineospora</taxon>
    </lineage>
</organism>
<dbReference type="EC" id="1.4.3.3" evidence="6"/>
<evidence type="ECO:0000256" key="4">
    <source>
        <dbReference type="ARBA" id="ARBA00022827"/>
    </source>
</evidence>
<dbReference type="OrthoDB" id="246701at2"/>
<evidence type="ECO:0000256" key="7">
    <source>
        <dbReference type="ARBA" id="ARBA00039751"/>
    </source>
</evidence>
<dbReference type="GO" id="GO:0019478">
    <property type="term" value="P:D-amino acid catabolic process"/>
    <property type="evidence" value="ECO:0007669"/>
    <property type="project" value="TreeGrafter"/>
</dbReference>
<feature type="binding site" evidence="9">
    <location>
        <position position="151"/>
    </location>
    <ligand>
        <name>FAD</name>
        <dbReference type="ChEBI" id="CHEBI:57692"/>
    </ligand>
</feature>
<protein>
    <recommendedName>
        <fullName evidence="7">D-amino-acid oxidase</fullName>
        <ecNumber evidence="6">1.4.3.3</ecNumber>
    </recommendedName>
</protein>
<dbReference type="SUPFAM" id="SSF51971">
    <property type="entry name" value="Nucleotide-binding domain"/>
    <property type="match status" value="1"/>
</dbReference>
<dbReference type="PROSITE" id="PS00677">
    <property type="entry name" value="DAO"/>
    <property type="match status" value="1"/>
</dbReference>
<evidence type="ECO:0000256" key="8">
    <source>
        <dbReference type="ARBA" id="ARBA00049547"/>
    </source>
</evidence>
<dbReference type="RefSeq" id="WP_104480146.1">
    <property type="nucleotide sequence ID" value="NZ_CP154825.1"/>
</dbReference>
<evidence type="ECO:0000256" key="9">
    <source>
        <dbReference type="PIRSR" id="PIRSR000189-1"/>
    </source>
</evidence>
<keyword evidence="5" id="KW-0560">Oxidoreductase</keyword>
<dbReference type="Gene3D" id="3.40.50.720">
    <property type="entry name" value="NAD(P)-binding Rossmann-like Domain"/>
    <property type="match status" value="1"/>
</dbReference>
<dbReference type="PANTHER" id="PTHR11530">
    <property type="entry name" value="D-AMINO ACID OXIDASE"/>
    <property type="match status" value="1"/>
</dbReference>
<gene>
    <name evidence="11" type="ORF">CLV40_109159</name>
</gene>
<feature type="binding site" evidence="9">
    <location>
        <position position="212"/>
    </location>
    <ligand>
        <name>D-dopa</name>
        <dbReference type="ChEBI" id="CHEBI:149689"/>
    </ligand>
</feature>
<dbReference type="GO" id="GO:0071949">
    <property type="term" value="F:FAD binding"/>
    <property type="evidence" value="ECO:0007669"/>
    <property type="project" value="InterPro"/>
</dbReference>
<comment type="cofactor">
    <cofactor evidence="1 9">
        <name>FAD</name>
        <dbReference type="ChEBI" id="CHEBI:57692"/>
    </cofactor>
</comment>
<comment type="similarity">
    <text evidence="2">Belongs to the DAMOX/DASOX family.</text>
</comment>
<comment type="caution">
    <text evidence="11">The sequence shown here is derived from an EMBL/GenBank/DDBJ whole genome shotgun (WGS) entry which is preliminary data.</text>
</comment>
<dbReference type="AlphaFoldDB" id="A0A2S6GNG9"/>
<dbReference type="GO" id="GO:0005737">
    <property type="term" value="C:cytoplasm"/>
    <property type="evidence" value="ECO:0007669"/>
    <property type="project" value="TreeGrafter"/>
</dbReference>
<dbReference type="PIRSF" id="PIRSF000189">
    <property type="entry name" value="D-aa_oxidase"/>
    <property type="match status" value="1"/>
</dbReference>
<dbReference type="PRINTS" id="PR00420">
    <property type="entry name" value="RNGMNOXGNASE"/>
</dbReference>
<dbReference type="SUPFAM" id="SSF54373">
    <property type="entry name" value="FAD-linked reductases, C-terminal domain"/>
    <property type="match status" value="1"/>
</dbReference>
<dbReference type="GO" id="GO:0003884">
    <property type="term" value="F:D-amino-acid oxidase activity"/>
    <property type="evidence" value="ECO:0007669"/>
    <property type="project" value="UniProtKB-EC"/>
</dbReference>
<dbReference type="PANTHER" id="PTHR11530:SF11">
    <property type="entry name" value="D-ASPARTATE OXIDASE"/>
    <property type="match status" value="1"/>
</dbReference>
<sequence length="310" mass="33243">MATDVIVVGAGVMGLSAGIRLAESGARVRVLSAERPRDTTSAVAGAMWGPDFTEPGAGWTRTTLAELTRLAADPATGVRLCRGTQTSDFTDQPPPWWDTLPEVRLCEPAELRPGMRTALRSTIPLVEMPRYLDHLTARLADLGTEVEIRRVGSLTEPAAEAGVVVNCTGVGARDLVGDDGVRAWWGQHVVVENPGVTEFYYEARAGSEWASYFPHGDHVVLGGIIRRDVWDRDPDALAGEGILARCAEVEPRLADAGVIEHRVGLRPWRAAPRLESERLGDALVVHNYGSGGMGVCHSWGAAAAVRDLLG</sequence>
<evidence type="ECO:0000313" key="11">
    <source>
        <dbReference type="EMBL" id="PPK66774.1"/>
    </source>
</evidence>
<keyword evidence="4 9" id="KW-0274">FAD</keyword>
<evidence type="ECO:0000256" key="5">
    <source>
        <dbReference type="ARBA" id="ARBA00023002"/>
    </source>
</evidence>
<reference evidence="11 12" key="1">
    <citation type="submission" date="2018-02" db="EMBL/GenBank/DDBJ databases">
        <title>Genomic Encyclopedia of Archaeal and Bacterial Type Strains, Phase II (KMG-II): from individual species to whole genera.</title>
        <authorList>
            <person name="Goeker M."/>
        </authorList>
    </citation>
    <scope>NUCLEOTIDE SEQUENCE [LARGE SCALE GENOMIC DNA]</scope>
    <source>
        <strain evidence="11 12">YU 961-1</strain>
    </source>
</reference>
<name>A0A2S6GNG9_9PSEU</name>
<feature type="binding site" evidence="9">
    <location>
        <begin position="40"/>
        <end position="41"/>
    </location>
    <ligand>
        <name>FAD</name>
        <dbReference type="ChEBI" id="CHEBI:57692"/>
    </ligand>
</feature>
<proteinExistence type="inferred from homology"/>
<dbReference type="EMBL" id="PTIX01000009">
    <property type="protein sequence ID" value="PPK66774.1"/>
    <property type="molecule type" value="Genomic_DNA"/>
</dbReference>
<dbReference type="InterPro" id="IPR023209">
    <property type="entry name" value="DAO"/>
</dbReference>
<feature type="domain" description="FAD dependent oxidoreductase" evidence="10">
    <location>
        <begin position="4"/>
        <end position="307"/>
    </location>
</feature>
<dbReference type="Gene3D" id="3.30.9.10">
    <property type="entry name" value="D-Amino Acid Oxidase, subunit A, domain 2"/>
    <property type="match status" value="1"/>
</dbReference>
<keyword evidence="3" id="KW-0285">Flavoprotein</keyword>
<dbReference type="Pfam" id="PF01266">
    <property type="entry name" value="DAO"/>
    <property type="match status" value="1"/>
</dbReference>
<feature type="binding site" evidence="9">
    <location>
        <position position="292"/>
    </location>
    <ligand>
        <name>D-dopa</name>
        <dbReference type="ChEBI" id="CHEBI:149689"/>
    </ligand>
</feature>
<evidence type="ECO:0000256" key="6">
    <source>
        <dbReference type="ARBA" id="ARBA00039101"/>
    </source>
</evidence>
<dbReference type="Proteomes" id="UP000239203">
    <property type="component" value="Unassembled WGS sequence"/>
</dbReference>
<keyword evidence="12" id="KW-1185">Reference proteome</keyword>
<evidence type="ECO:0000259" key="10">
    <source>
        <dbReference type="Pfam" id="PF01266"/>
    </source>
</evidence>
<evidence type="ECO:0000256" key="3">
    <source>
        <dbReference type="ARBA" id="ARBA00022630"/>
    </source>
</evidence>
<evidence type="ECO:0000313" key="12">
    <source>
        <dbReference type="Proteomes" id="UP000239203"/>
    </source>
</evidence>
<dbReference type="InterPro" id="IPR006076">
    <property type="entry name" value="FAD-dep_OxRdtase"/>
</dbReference>
<evidence type="ECO:0000256" key="1">
    <source>
        <dbReference type="ARBA" id="ARBA00001974"/>
    </source>
</evidence>
<comment type="catalytic activity">
    <reaction evidence="8">
        <text>a D-alpha-amino acid + O2 + H2O = a 2-oxocarboxylate + H2O2 + NH4(+)</text>
        <dbReference type="Rhea" id="RHEA:21816"/>
        <dbReference type="ChEBI" id="CHEBI:15377"/>
        <dbReference type="ChEBI" id="CHEBI:15379"/>
        <dbReference type="ChEBI" id="CHEBI:16240"/>
        <dbReference type="ChEBI" id="CHEBI:28938"/>
        <dbReference type="ChEBI" id="CHEBI:35179"/>
        <dbReference type="ChEBI" id="CHEBI:59871"/>
        <dbReference type="EC" id="1.4.3.3"/>
    </reaction>
    <physiologicalReaction direction="left-to-right" evidence="8">
        <dbReference type="Rhea" id="RHEA:21817"/>
    </physiologicalReaction>
</comment>
<dbReference type="InterPro" id="IPR006181">
    <property type="entry name" value="D-amino_acid_oxidase_CS"/>
</dbReference>
<feature type="binding site" evidence="9">
    <location>
        <position position="168"/>
    </location>
    <ligand>
        <name>FAD</name>
        <dbReference type="ChEBI" id="CHEBI:57692"/>
    </ligand>
</feature>
<accession>A0A2S6GNG9</accession>